<keyword evidence="2" id="KW-1003">Cell membrane</keyword>
<gene>
    <name evidence="8" type="ORF">JK363_35935</name>
</gene>
<protein>
    <submittedName>
        <fullName evidence="8">MFS transporter</fullName>
    </submittedName>
</protein>
<feature type="transmembrane region" description="Helical" evidence="7">
    <location>
        <begin position="286"/>
        <end position="305"/>
    </location>
</feature>
<dbReference type="CDD" id="cd06173">
    <property type="entry name" value="MFS_MefA_like"/>
    <property type="match status" value="1"/>
</dbReference>
<sequence length="423" mass="44142">MKRWTASTRLLRDPRFRRFYIGYFASLFGTGMEAVGVAFAVLDSGHSAAGLGYVLTAGVAANVCCLLAGGVIADRFSRRTVMLCCDTVRCAGEASFAALILFGHPPLYWLIILYMVQNAAAGFYMPALGGLTPQLVAADDLHDANTYLGLARDIGRVLGPAAAGAVAAALEPGAVLAIDALTFAVSAITLVSIRVPAKRGKERHSPVRDLADGWHAWRSRPWIWITSARFALFNSVVYAPLIVLGPALAKERFGGADDWGIVLTALGIGAVATGPVIMGRSPSRPLVVLTAFHVTWALPLLALALDLPLAVIAGGALLAGTGSAVFNAVWSSTLQRHVPAEVMARITSLSTLCSYAPAPLGLAVAASVADAVGADNVLLFGAGWHVLSVLVVLALPTARRFTGETPTPPARTAEPVGTKSETP</sequence>
<keyword evidence="3 7" id="KW-0812">Transmembrane</keyword>
<evidence type="ECO:0000256" key="1">
    <source>
        <dbReference type="ARBA" id="ARBA00004651"/>
    </source>
</evidence>
<feature type="transmembrane region" description="Helical" evidence="7">
    <location>
        <begin position="48"/>
        <end position="73"/>
    </location>
</feature>
<evidence type="ECO:0000256" key="7">
    <source>
        <dbReference type="SAM" id="Phobius"/>
    </source>
</evidence>
<dbReference type="EMBL" id="JAERRF010000035">
    <property type="protein sequence ID" value="MBL1101933.1"/>
    <property type="molecule type" value="Genomic_DNA"/>
</dbReference>
<organism evidence="8 9">
    <name type="scientific">Streptomyces coffeae</name>
    <dbReference type="NCBI Taxonomy" id="621382"/>
    <lineage>
        <taxon>Bacteria</taxon>
        <taxon>Bacillati</taxon>
        <taxon>Actinomycetota</taxon>
        <taxon>Actinomycetes</taxon>
        <taxon>Kitasatosporales</taxon>
        <taxon>Streptomycetaceae</taxon>
        <taxon>Streptomyces</taxon>
    </lineage>
</organism>
<keyword evidence="4 7" id="KW-1133">Transmembrane helix</keyword>
<name>A0ABS1NPC9_9ACTN</name>
<feature type="transmembrane region" description="Helical" evidence="7">
    <location>
        <begin position="377"/>
        <end position="395"/>
    </location>
</feature>
<evidence type="ECO:0000313" key="9">
    <source>
        <dbReference type="Proteomes" id="UP000634229"/>
    </source>
</evidence>
<feature type="transmembrane region" description="Helical" evidence="7">
    <location>
        <begin position="342"/>
        <end position="365"/>
    </location>
</feature>
<accession>A0ABS1NPC9</accession>
<dbReference type="PANTHER" id="PTHR23513">
    <property type="entry name" value="INTEGRAL MEMBRANE EFFLUX PROTEIN-RELATED"/>
    <property type="match status" value="1"/>
</dbReference>
<keyword evidence="9" id="KW-1185">Reference proteome</keyword>
<reference evidence="8 9" key="1">
    <citation type="submission" date="2021-01" db="EMBL/GenBank/DDBJ databases">
        <title>WGS of actinomycetes isolated from Thailand.</title>
        <authorList>
            <person name="Thawai C."/>
        </authorList>
    </citation>
    <scope>NUCLEOTIDE SEQUENCE [LARGE SCALE GENOMIC DNA]</scope>
    <source>
        <strain evidence="8 9">CA1R205</strain>
    </source>
</reference>
<evidence type="ECO:0000256" key="2">
    <source>
        <dbReference type="ARBA" id="ARBA00022475"/>
    </source>
</evidence>
<feature type="transmembrane region" description="Helical" evidence="7">
    <location>
        <begin position="261"/>
        <end position="279"/>
    </location>
</feature>
<dbReference type="SUPFAM" id="SSF103473">
    <property type="entry name" value="MFS general substrate transporter"/>
    <property type="match status" value="1"/>
</dbReference>
<dbReference type="InterPro" id="IPR036259">
    <property type="entry name" value="MFS_trans_sf"/>
</dbReference>
<feature type="transmembrane region" description="Helical" evidence="7">
    <location>
        <begin position="311"/>
        <end position="330"/>
    </location>
</feature>
<evidence type="ECO:0000256" key="3">
    <source>
        <dbReference type="ARBA" id="ARBA00022692"/>
    </source>
</evidence>
<comment type="subcellular location">
    <subcellularLocation>
        <location evidence="1">Cell membrane</location>
        <topology evidence="1">Multi-pass membrane protein</topology>
    </subcellularLocation>
</comment>
<dbReference type="PANTHER" id="PTHR23513:SF11">
    <property type="entry name" value="STAPHYLOFERRIN A TRANSPORTER"/>
    <property type="match status" value="1"/>
</dbReference>
<dbReference type="Proteomes" id="UP000634229">
    <property type="component" value="Unassembled WGS sequence"/>
</dbReference>
<feature type="transmembrane region" description="Helical" evidence="7">
    <location>
        <begin position="94"/>
        <end position="116"/>
    </location>
</feature>
<evidence type="ECO:0000256" key="6">
    <source>
        <dbReference type="SAM" id="MobiDB-lite"/>
    </source>
</evidence>
<feature type="transmembrane region" description="Helical" evidence="7">
    <location>
        <begin position="230"/>
        <end position="249"/>
    </location>
</feature>
<keyword evidence="5 7" id="KW-0472">Membrane</keyword>
<comment type="caution">
    <text evidence="8">The sequence shown here is derived from an EMBL/GenBank/DDBJ whole genome shotgun (WGS) entry which is preliminary data.</text>
</comment>
<dbReference type="RefSeq" id="WP_201881907.1">
    <property type="nucleotide sequence ID" value="NZ_JAERRF010000035.1"/>
</dbReference>
<feature type="region of interest" description="Disordered" evidence="6">
    <location>
        <begin position="403"/>
        <end position="423"/>
    </location>
</feature>
<evidence type="ECO:0000256" key="5">
    <source>
        <dbReference type="ARBA" id="ARBA00023136"/>
    </source>
</evidence>
<evidence type="ECO:0000313" key="8">
    <source>
        <dbReference type="EMBL" id="MBL1101933.1"/>
    </source>
</evidence>
<evidence type="ECO:0000256" key="4">
    <source>
        <dbReference type="ARBA" id="ARBA00022989"/>
    </source>
</evidence>
<dbReference type="Pfam" id="PF07690">
    <property type="entry name" value="MFS_1"/>
    <property type="match status" value="1"/>
</dbReference>
<dbReference type="Gene3D" id="1.20.1250.20">
    <property type="entry name" value="MFS general substrate transporter like domains"/>
    <property type="match status" value="1"/>
</dbReference>
<feature type="transmembrane region" description="Helical" evidence="7">
    <location>
        <begin position="20"/>
        <end position="42"/>
    </location>
</feature>
<proteinExistence type="predicted"/>
<feature type="transmembrane region" description="Helical" evidence="7">
    <location>
        <begin position="174"/>
        <end position="193"/>
    </location>
</feature>
<dbReference type="InterPro" id="IPR011701">
    <property type="entry name" value="MFS"/>
</dbReference>